<comment type="caution">
    <text evidence="2">The sequence shown here is derived from an EMBL/GenBank/DDBJ whole genome shotgun (WGS) entry which is preliminary data.</text>
</comment>
<evidence type="ECO:0000313" key="3">
    <source>
        <dbReference type="Proteomes" id="UP000638353"/>
    </source>
</evidence>
<accession>A0A918X704</accession>
<organism evidence="2 3">
    <name type="scientific">Streptomyces finlayi</name>
    <dbReference type="NCBI Taxonomy" id="67296"/>
    <lineage>
        <taxon>Bacteria</taxon>
        <taxon>Bacillati</taxon>
        <taxon>Actinomycetota</taxon>
        <taxon>Actinomycetes</taxon>
        <taxon>Kitasatosporales</taxon>
        <taxon>Streptomycetaceae</taxon>
        <taxon>Streptomyces</taxon>
    </lineage>
</organism>
<dbReference type="AlphaFoldDB" id="A0A918X704"/>
<proteinExistence type="predicted"/>
<gene>
    <name evidence="2" type="ORF">GCM10010334_74760</name>
</gene>
<sequence length="508" mass="53512">MVTDPADTDSVSGRGFGDYYQVHAGPLVALSLLRGTDLVEAARLAQDAMTAAHRWLDLLDGNTAGTVQKASTPVVTAQALRSWTCRMTLGGGCGMLRPADGTVPALLGKGSTDVLVQARLVMALAPLGELNERHLSVVAFRLAGCAPGAIGYELGLSMPKVHRTLRHVDRLLAAAAGVRQAGRPEAASRAAGAEEEDVRLAELLGELTAALDPVLDLGAGLNEVCGSTTGNAVCGSPRTEEAPARRAPVARLWSFGSSLPVPPFGVPVLHSFAEPVPSGVRAYATGLAQCDAQVREAARHRFPTAELAAVRLGAALALQVERFRREAERSGTRATRDEFPREDARAFAVALAQDAALAAPTFDAVKDAGLDVPRRVGFLAAGLAHDDPWTNEVSYDGIEASRALAEFRRAAVRAALLAVRRPGTAASDRPAGSDQPAGSLTGALTQSLSDTHRMIHQLDELNQDLSRAESTLPDGYYVDMTRDFDLHESFHADLVLGVAAVRDALSQP</sequence>
<dbReference type="Proteomes" id="UP000638353">
    <property type="component" value="Unassembled WGS sequence"/>
</dbReference>
<reference evidence="2" key="1">
    <citation type="journal article" date="2014" name="Int. J. Syst. Evol. Microbiol.">
        <title>Complete genome sequence of Corynebacterium casei LMG S-19264T (=DSM 44701T), isolated from a smear-ripened cheese.</title>
        <authorList>
            <consortium name="US DOE Joint Genome Institute (JGI-PGF)"/>
            <person name="Walter F."/>
            <person name="Albersmeier A."/>
            <person name="Kalinowski J."/>
            <person name="Ruckert C."/>
        </authorList>
    </citation>
    <scope>NUCLEOTIDE SEQUENCE</scope>
    <source>
        <strain evidence="2">JCM 4637</strain>
    </source>
</reference>
<protein>
    <submittedName>
        <fullName evidence="2">Uncharacterized protein</fullName>
    </submittedName>
</protein>
<feature type="region of interest" description="Disordered" evidence="1">
    <location>
        <begin position="423"/>
        <end position="442"/>
    </location>
</feature>
<evidence type="ECO:0000313" key="2">
    <source>
        <dbReference type="EMBL" id="GHD15064.1"/>
    </source>
</evidence>
<reference evidence="2" key="2">
    <citation type="submission" date="2020-09" db="EMBL/GenBank/DDBJ databases">
        <authorList>
            <person name="Sun Q."/>
            <person name="Ohkuma M."/>
        </authorList>
    </citation>
    <scope>NUCLEOTIDE SEQUENCE</scope>
    <source>
        <strain evidence="2">JCM 4637</strain>
    </source>
</reference>
<dbReference type="EMBL" id="BMVC01000022">
    <property type="protein sequence ID" value="GHD15064.1"/>
    <property type="molecule type" value="Genomic_DNA"/>
</dbReference>
<evidence type="ECO:0000256" key="1">
    <source>
        <dbReference type="SAM" id="MobiDB-lite"/>
    </source>
</evidence>
<name>A0A918X704_9ACTN</name>